<comment type="similarity">
    <text evidence="2">Belongs to the protein kinase superfamily. CMGC Ser/Thr protein kinase family. CDC2/CDKX subfamily.</text>
</comment>
<keyword evidence="16" id="KW-1185">Reference proteome</keyword>
<feature type="compositionally biased region" description="Basic and acidic residues" evidence="13">
    <location>
        <begin position="359"/>
        <end position="376"/>
    </location>
</feature>
<evidence type="ECO:0000256" key="5">
    <source>
        <dbReference type="ARBA" id="ARBA00022741"/>
    </source>
</evidence>
<gene>
    <name evidence="15" type="ORF">NLI96_g4212</name>
</gene>
<dbReference type="FunFam" id="1.10.510.10:FF:000415">
    <property type="entry name" value="CMGC/CDK/CRK7 protein kinase, variant"/>
    <property type="match status" value="1"/>
</dbReference>
<evidence type="ECO:0000256" key="3">
    <source>
        <dbReference type="ARBA" id="ARBA00022527"/>
    </source>
</evidence>
<dbReference type="SUPFAM" id="SSF56112">
    <property type="entry name" value="Protein kinase-like (PK-like)"/>
    <property type="match status" value="1"/>
</dbReference>
<dbReference type="InterPro" id="IPR017441">
    <property type="entry name" value="Protein_kinase_ATP_BS"/>
</dbReference>
<protein>
    <recommendedName>
        <fullName evidence="14">Protein kinase domain-containing protein</fullName>
    </recommendedName>
</protein>
<evidence type="ECO:0000256" key="9">
    <source>
        <dbReference type="ARBA" id="ARBA00047811"/>
    </source>
</evidence>
<evidence type="ECO:0000256" key="12">
    <source>
        <dbReference type="PROSITE-ProRule" id="PRU10141"/>
    </source>
</evidence>
<keyword evidence="4" id="KW-0808">Transferase</keyword>
<evidence type="ECO:0000256" key="1">
    <source>
        <dbReference type="ARBA" id="ARBA00004123"/>
    </source>
</evidence>
<dbReference type="InterPro" id="IPR000719">
    <property type="entry name" value="Prot_kinase_dom"/>
</dbReference>
<reference evidence="15" key="1">
    <citation type="submission" date="2022-07" db="EMBL/GenBank/DDBJ databases">
        <title>Genome Sequence of Physisporinus lineatus.</title>
        <authorList>
            <person name="Buettner E."/>
        </authorList>
    </citation>
    <scope>NUCLEOTIDE SEQUENCE</scope>
    <source>
        <strain evidence="15">VT162</strain>
    </source>
</reference>
<feature type="compositionally biased region" description="Pro residues" evidence="13">
    <location>
        <begin position="805"/>
        <end position="817"/>
    </location>
</feature>
<evidence type="ECO:0000256" key="7">
    <source>
        <dbReference type="ARBA" id="ARBA00022840"/>
    </source>
</evidence>
<dbReference type="SMART" id="SM00220">
    <property type="entry name" value="S_TKc"/>
    <property type="match status" value="1"/>
</dbReference>
<evidence type="ECO:0000256" key="8">
    <source>
        <dbReference type="ARBA" id="ARBA00023242"/>
    </source>
</evidence>
<evidence type="ECO:0000313" key="16">
    <source>
        <dbReference type="Proteomes" id="UP001212997"/>
    </source>
</evidence>
<keyword evidence="3" id="KW-0723">Serine/threonine-protein kinase</keyword>
<dbReference type="GO" id="GO:0004693">
    <property type="term" value="F:cyclin-dependent protein serine/threonine kinase activity"/>
    <property type="evidence" value="ECO:0007669"/>
    <property type="project" value="UniProtKB-EC"/>
</dbReference>
<accession>A0AAD5YK47</accession>
<dbReference type="InterPro" id="IPR011009">
    <property type="entry name" value="Kinase-like_dom_sf"/>
</dbReference>
<dbReference type="Gene3D" id="3.30.200.20">
    <property type="entry name" value="Phosphorylase Kinase, domain 1"/>
    <property type="match status" value="1"/>
</dbReference>
<evidence type="ECO:0000256" key="2">
    <source>
        <dbReference type="ARBA" id="ARBA00006485"/>
    </source>
</evidence>
<comment type="subcellular location">
    <subcellularLocation>
        <location evidence="1">Nucleus</location>
    </subcellularLocation>
</comment>
<feature type="region of interest" description="Disordered" evidence="13">
    <location>
        <begin position="732"/>
        <end position="819"/>
    </location>
</feature>
<keyword evidence="7 12" id="KW-0067">ATP-binding</keyword>
<comment type="catalytic activity">
    <reaction evidence="9">
        <text>L-threonyl-[protein] + ATP = O-phospho-L-threonyl-[protein] + ADP + H(+)</text>
        <dbReference type="Rhea" id="RHEA:46608"/>
        <dbReference type="Rhea" id="RHEA-COMP:11060"/>
        <dbReference type="Rhea" id="RHEA-COMP:11605"/>
        <dbReference type="ChEBI" id="CHEBI:15378"/>
        <dbReference type="ChEBI" id="CHEBI:30013"/>
        <dbReference type="ChEBI" id="CHEBI:30616"/>
        <dbReference type="ChEBI" id="CHEBI:61977"/>
        <dbReference type="ChEBI" id="CHEBI:456216"/>
        <dbReference type="EC" id="2.7.11.22"/>
    </reaction>
</comment>
<dbReference type="PROSITE" id="PS50011">
    <property type="entry name" value="PROTEIN_KINASE_DOM"/>
    <property type="match status" value="1"/>
</dbReference>
<name>A0AAD5YK47_9APHY</name>
<feature type="domain" description="Protein kinase" evidence="14">
    <location>
        <begin position="418"/>
        <end position="721"/>
    </location>
</feature>
<dbReference type="PROSITE" id="PS00108">
    <property type="entry name" value="PROTEIN_KINASE_ST"/>
    <property type="match status" value="1"/>
</dbReference>
<feature type="binding site" evidence="12">
    <location>
        <position position="447"/>
    </location>
    <ligand>
        <name>ATP</name>
        <dbReference type="ChEBI" id="CHEBI:30616"/>
    </ligand>
</feature>
<dbReference type="InterPro" id="IPR008271">
    <property type="entry name" value="Ser/Thr_kinase_AS"/>
</dbReference>
<dbReference type="PANTHER" id="PTHR24056:SF233">
    <property type="entry name" value="CYCLIN-DEPENDENT KINASE 9"/>
    <property type="match status" value="1"/>
</dbReference>
<dbReference type="Gene3D" id="1.10.510.10">
    <property type="entry name" value="Transferase(Phosphotransferase) domain 1"/>
    <property type="match status" value="1"/>
</dbReference>
<dbReference type="CDD" id="cd07866">
    <property type="entry name" value="STKc_BUR1"/>
    <property type="match status" value="1"/>
</dbReference>
<dbReference type="Proteomes" id="UP001212997">
    <property type="component" value="Unassembled WGS sequence"/>
</dbReference>
<feature type="region of interest" description="Disordered" evidence="13">
    <location>
        <begin position="1"/>
        <end position="380"/>
    </location>
</feature>
<dbReference type="PANTHER" id="PTHR24056">
    <property type="entry name" value="CELL DIVISION PROTEIN KINASE"/>
    <property type="match status" value="1"/>
</dbReference>
<comment type="caution">
    <text evidence="15">The sequence shown here is derived from an EMBL/GenBank/DDBJ whole genome shotgun (WGS) entry which is preliminary data.</text>
</comment>
<dbReference type="AlphaFoldDB" id="A0AAD5YK47"/>
<evidence type="ECO:0000259" key="14">
    <source>
        <dbReference type="PROSITE" id="PS50011"/>
    </source>
</evidence>
<proteinExistence type="inferred from homology"/>
<keyword evidence="5 12" id="KW-0547">Nucleotide-binding</keyword>
<sequence>MISAPYKRSAPASPDARPTKRQATSSPEEGELDDSSPRPPPPAPSSPTPSKSKPGKAVPFPFKKKAVPKDIADIPQNGIPKPPMRMGYSRGIEDERRYREAEDRRNLHARPIRPDTRLPPPPRVSDHWRASTSHWESNSRFDQDRHYHHRGDRWESRDYAPQSPRSHGRRPTSRSPSSHRSRSPVSPSSTKEKHRLPPPRSPVPDTLSGFPKPYYDERDEAGRHRNSRSRDSRDDRSVWPESHIPDDDARRERDPFTSRHEEVRGHGTSHAVDLEPNNAATTHTLVSPQRPLSPQSSNGSKPRPPLVDASPPPPPALPPPPPPPENYTTTLPPKHSFVRIPLPKRPTSPIALTSPRKAPKLDPEARKEEQPEKPTLPKENGVARVPVPRRRKSTLRSRSQELALYGRIFEGCGKQEDYDVITKLGEGTFGEVHKAVHRTKGHTVALKRILMHNEKEGMPVTALREIKILKALNHPSIVEIEDMFVVRSRGKEAPLSVYMVFPYMDHDLAGLLENERVKLSPSQIKLYMKQLLEGTEYMHRNRILHRDMKAANLLISNSGSLKIADFGLARAFDPNIVKDVYKEDSSKGRERRYTNCVVTRWYRPPELLLGARQYGGEVDMWGIGCVLGEMFWRRPILPGTSDLDQLDKIWQLCGTPNQHTWPNHDTLPGCDGVKRFTMHPRRLKQTYETIGPETCDLLDKLLTCNPRERLTASQALEHDYFWTDPLPADPKTLPSYEASHEFDKRGRRHQPVGPPVQGPRVESVPRQLPAPTNPAMHFGKGRAAPPRESFRQGPPQPNGHSYPNPAFPPPPLGPPGFPAAIVPTLPPIPQQLPPLTLRPGQPPVFWPGPPMPIHMPMQAPPMPMPMHMDRPSHLPPRPEMPMGREVGGSFHRNRREGNGNG</sequence>
<dbReference type="Pfam" id="PF00069">
    <property type="entry name" value="Pkinase"/>
    <property type="match status" value="1"/>
</dbReference>
<evidence type="ECO:0000256" key="11">
    <source>
        <dbReference type="ARBA" id="ARBA00049280"/>
    </source>
</evidence>
<comment type="catalytic activity">
    <reaction evidence="10">
        <text>L-seryl-[protein] + ATP = O-phospho-L-seryl-[protein] + ADP + H(+)</text>
        <dbReference type="Rhea" id="RHEA:17989"/>
        <dbReference type="Rhea" id="RHEA-COMP:9863"/>
        <dbReference type="Rhea" id="RHEA-COMP:11604"/>
        <dbReference type="ChEBI" id="CHEBI:15378"/>
        <dbReference type="ChEBI" id="CHEBI:29999"/>
        <dbReference type="ChEBI" id="CHEBI:30616"/>
        <dbReference type="ChEBI" id="CHEBI:83421"/>
        <dbReference type="ChEBI" id="CHEBI:456216"/>
        <dbReference type="EC" id="2.7.11.22"/>
    </reaction>
</comment>
<dbReference type="PROSITE" id="PS00107">
    <property type="entry name" value="PROTEIN_KINASE_ATP"/>
    <property type="match status" value="1"/>
</dbReference>
<dbReference type="EMBL" id="JANAWD010000120">
    <property type="protein sequence ID" value="KAJ3486472.1"/>
    <property type="molecule type" value="Genomic_DNA"/>
</dbReference>
<comment type="catalytic activity">
    <reaction evidence="11">
        <text>[DNA-directed RNA polymerase] + ATP = phospho-[DNA-directed RNA polymerase] + ADP + H(+)</text>
        <dbReference type="Rhea" id="RHEA:10216"/>
        <dbReference type="Rhea" id="RHEA-COMP:11321"/>
        <dbReference type="Rhea" id="RHEA-COMP:11322"/>
        <dbReference type="ChEBI" id="CHEBI:15378"/>
        <dbReference type="ChEBI" id="CHEBI:30616"/>
        <dbReference type="ChEBI" id="CHEBI:43176"/>
        <dbReference type="ChEBI" id="CHEBI:68546"/>
        <dbReference type="ChEBI" id="CHEBI:456216"/>
        <dbReference type="EC" id="2.7.11.23"/>
    </reaction>
</comment>
<keyword evidence="6" id="KW-0418">Kinase</keyword>
<dbReference type="FunFam" id="3.30.200.20:FF:000124">
    <property type="entry name" value="Cyclin-dependent kinase 4"/>
    <property type="match status" value="1"/>
</dbReference>
<feature type="compositionally biased region" description="Pro residues" evidence="13">
    <location>
        <begin position="37"/>
        <end position="47"/>
    </location>
</feature>
<dbReference type="GO" id="GO:0008353">
    <property type="term" value="F:RNA polymerase II CTD heptapeptide repeat kinase activity"/>
    <property type="evidence" value="ECO:0007669"/>
    <property type="project" value="UniProtKB-EC"/>
</dbReference>
<dbReference type="GO" id="GO:0005634">
    <property type="term" value="C:nucleus"/>
    <property type="evidence" value="ECO:0007669"/>
    <property type="project" value="UniProtKB-SubCell"/>
</dbReference>
<keyword evidence="8" id="KW-0539">Nucleus</keyword>
<evidence type="ECO:0000313" key="15">
    <source>
        <dbReference type="EMBL" id="KAJ3486472.1"/>
    </source>
</evidence>
<feature type="compositionally biased region" description="Pro residues" evidence="13">
    <location>
        <begin position="302"/>
        <end position="325"/>
    </location>
</feature>
<feature type="compositionally biased region" description="Low complexity" evidence="13">
    <location>
        <begin position="48"/>
        <end position="61"/>
    </location>
</feature>
<feature type="compositionally biased region" description="Polar residues" evidence="13">
    <location>
        <begin position="278"/>
        <end position="300"/>
    </location>
</feature>
<feature type="compositionally biased region" description="Basic and acidic residues" evidence="13">
    <location>
        <begin position="214"/>
        <end position="265"/>
    </location>
</feature>
<evidence type="ECO:0000256" key="6">
    <source>
        <dbReference type="ARBA" id="ARBA00022777"/>
    </source>
</evidence>
<organism evidence="15 16">
    <name type="scientific">Meripilus lineatus</name>
    <dbReference type="NCBI Taxonomy" id="2056292"/>
    <lineage>
        <taxon>Eukaryota</taxon>
        <taxon>Fungi</taxon>
        <taxon>Dikarya</taxon>
        <taxon>Basidiomycota</taxon>
        <taxon>Agaricomycotina</taxon>
        <taxon>Agaricomycetes</taxon>
        <taxon>Polyporales</taxon>
        <taxon>Meripilaceae</taxon>
        <taxon>Meripilus</taxon>
    </lineage>
</organism>
<dbReference type="GO" id="GO:0005524">
    <property type="term" value="F:ATP binding"/>
    <property type="evidence" value="ECO:0007669"/>
    <property type="project" value="UniProtKB-UniRule"/>
</dbReference>
<dbReference type="InterPro" id="IPR050108">
    <property type="entry name" value="CDK"/>
</dbReference>
<evidence type="ECO:0000256" key="13">
    <source>
        <dbReference type="SAM" id="MobiDB-lite"/>
    </source>
</evidence>
<feature type="compositionally biased region" description="Basic residues" evidence="13">
    <location>
        <begin position="166"/>
        <end position="182"/>
    </location>
</feature>
<feature type="region of interest" description="Disordered" evidence="13">
    <location>
        <begin position="869"/>
        <end position="901"/>
    </location>
</feature>
<feature type="compositionally biased region" description="Basic and acidic residues" evidence="13">
    <location>
        <begin position="91"/>
        <end position="116"/>
    </location>
</feature>
<evidence type="ECO:0000256" key="10">
    <source>
        <dbReference type="ARBA" id="ARBA00048367"/>
    </source>
</evidence>
<evidence type="ECO:0000256" key="4">
    <source>
        <dbReference type="ARBA" id="ARBA00022679"/>
    </source>
</evidence>